<accession>A0ABN2ZW62</accession>
<dbReference type="InterPro" id="IPR027575">
    <property type="entry name" value="LD_lanti_pre"/>
</dbReference>
<evidence type="ECO:0000313" key="2">
    <source>
        <dbReference type="Proteomes" id="UP001501020"/>
    </source>
</evidence>
<dbReference type="EMBL" id="BAAAMR010000050">
    <property type="protein sequence ID" value="GAA2148839.1"/>
    <property type="molecule type" value="Genomic_DNA"/>
</dbReference>
<reference evidence="1 2" key="1">
    <citation type="journal article" date="2019" name="Int. J. Syst. Evol. Microbiol.">
        <title>The Global Catalogue of Microorganisms (GCM) 10K type strain sequencing project: providing services to taxonomists for standard genome sequencing and annotation.</title>
        <authorList>
            <consortium name="The Broad Institute Genomics Platform"/>
            <consortium name="The Broad Institute Genome Sequencing Center for Infectious Disease"/>
            <person name="Wu L."/>
            <person name="Ma J."/>
        </authorList>
    </citation>
    <scope>NUCLEOTIDE SEQUENCE [LARGE SCALE GENOMIC DNA]</scope>
    <source>
        <strain evidence="1 2">JCM 13850</strain>
    </source>
</reference>
<evidence type="ECO:0008006" key="3">
    <source>
        <dbReference type="Google" id="ProtNLM"/>
    </source>
</evidence>
<proteinExistence type="predicted"/>
<organism evidence="1 2">
    <name type="scientific">Actinomadura napierensis</name>
    <dbReference type="NCBI Taxonomy" id="267854"/>
    <lineage>
        <taxon>Bacteria</taxon>
        <taxon>Bacillati</taxon>
        <taxon>Actinomycetota</taxon>
        <taxon>Actinomycetes</taxon>
        <taxon>Streptosporangiales</taxon>
        <taxon>Thermomonosporaceae</taxon>
        <taxon>Actinomadura</taxon>
    </lineage>
</organism>
<dbReference type="NCBIfam" id="TIGR04363">
    <property type="entry name" value="LD_lanti_pre"/>
    <property type="match status" value="1"/>
</dbReference>
<protein>
    <recommendedName>
        <fullName evidence="3">FxLD family lantipeptide</fullName>
    </recommendedName>
</protein>
<dbReference type="RefSeq" id="WP_344272205.1">
    <property type="nucleotide sequence ID" value="NZ_BAAAMR010000050.1"/>
</dbReference>
<name>A0ABN2ZW62_9ACTN</name>
<sequence>MRLDTSATSTGTTPAGAAGDVFDLDVSVAAAAPAAALVCSTDNGCDTQKQGDC</sequence>
<keyword evidence="2" id="KW-1185">Reference proteome</keyword>
<gene>
    <name evidence="1" type="ORF">GCM10009727_51970</name>
</gene>
<dbReference type="Proteomes" id="UP001501020">
    <property type="component" value="Unassembled WGS sequence"/>
</dbReference>
<comment type="caution">
    <text evidence="1">The sequence shown here is derived from an EMBL/GenBank/DDBJ whole genome shotgun (WGS) entry which is preliminary data.</text>
</comment>
<evidence type="ECO:0000313" key="1">
    <source>
        <dbReference type="EMBL" id="GAA2148839.1"/>
    </source>
</evidence>